<reference evidence="3" key="1">
    <citation type="journal article" date="2021" name="Nat. Commun.">
        <title>Genetic determinants of endophytism in the Arabidopsis root mycobiome.</title>
        <authorList>
            <person name="Mesny F."/>
            <person name="Miyauchi S."/>
            <person name="Thiergart T."/>
            <person name="Pickel B."/>
            <person name="Atanasova L."/>
            <person name="Karlsson M."/>
            <person name="Huettel B."/>
            <person name="Barry K.W."/>
            <person name="Haridas S."/>
            <person name="Chen C."/>
            <person name="Bauer D."/>
            <person name="Andreopoulos W."/>
            <person name="Pangilinan J."/>
            <person name="LaButti K."/>
            <person name="Riley R."/>
            <person name="Lipzen A."/>
            <person name="Clum A."/>
            <person name="Drula E."/>
            <person name="Henrissat B."/>
            <person name="Kohler A."/>
            <person name="Grigoriev I.V."/>
            <person name="Martin F.M."/>
            <person name="Hacquard S."/>
        </authorList>
    </citation>
    <scope>NUCLEOTIDE SEQUENCE</scope>
    <source>
        <strain evidence="3">MPI-SDFR-AT-0117</strain>
    </source>
</reference>
<dbReference type="EMBL" id="JAGSXJ010000008">
    <property type="protein sequence ID" value="KAH6688880.1"/>
    <property type="molecule type" value="Genomic_DNA"/>
</dbReference>
<dbReference type="OrthoDB" id="4074350at2759"/>
<comment type="caution">
    <text evidence="3">The sequence shown here is derived from an EMBL/GenBank/DDBJ whole genome shotgun (WGS) entry which is preliminary data.</text>
</comment>
<proteinExistence type="predicted"/>
<feature type="chain" id="PRO_5040517438" evidence="2">
    <location>
        <begin position="27"/>
        <end position="596"/>
    </location>
</feature>
<name>A0A9P9A9E7_9PEZI</name>
<feature type="signal peptide" evidence="2">
    <location>
        <begin position="1"/>
        <end position="26"/>
    </location>
</feature>
<protein>
    <submittedName>
        <fullName evidence="3">Aspartic peptidase domain-containing protein</fullName>
    </submittedName>
</protein>
<evidence type="ECO:0000313" key="4">
    <source>
        <dbReference type="Proteomes" id="UP000770015"/>
    </source>
</evidence>
<evidence type="ECO:0000256" key="1">
    <source>
        <dbReference type="SAM" id="Phobius"/>
    </source>
</evidence>
<dbReference type="SUPFAM" id="SSF50630">
    <property type="entry name" value="Acid proteases"/>
    <property type="match status" value="1"/>
</dbReference>
<dbReference type="InterPro" id="IPR021109">
    <property type="entry name" value="Peptidase_aspartic_dom_sf"/>
</dbReference>
<keyword evidence="1" id="KW-0812">Transmembrane</keyword>
<evidence type="ECO:0000256" key="2">
    <source>
        <dbReference type="SAM" id="SignalP"/>
    </source>
</evidence>
<keyword evidence="4" id="KW-1185">Reference proteome</keyword>
<dbReference type="AlphaFoldDB" id="A0A9P9A9E7"/>
<keyword evidence="1" id="KW-1133">Transmembrane helix</keyword>
<keyword evidence="2" id="KW-0732">Signal</keyword>
<organism evidence="3 4">
    <name type="scientific">Plectosphaerella plurivora</name>
    <dbReference type="NCBI Taxonomy" id="936078"/>
    <lineage>
        <taxon>Eukaryota</taxon>
        <taxon>Fungi</taxon>
        <taxon>Dikarya</taxon>
        <taxon>Ascomycota</taxon>
        <taxon>Pezizomycotina</taxon>
        <taxon>Sordariomycetes</taxon>
        <taxon>Hypocreomycetidae</taxon>
        <taxon>Glomerellales</taxon>
        <taxon>Plectosphaerellaceae</taxon>
        <taxon>Plectosphaerella</taxon>
    </lineage>
</organism>
<keyword evidence="1" id="KW-0472">Membrane</keyword>
<evidence type="ECO:0000313" key="3">
    <source>
        <dbReference type="EMBL" id="KAH6688880.1"/>
    </source>
</evidence>
<gene>
    <name evidence="3" type="ORF">F5X68DRAFT_204518</name>
</gene>
<dbReference type="Gene3D" id="2.40.70.10">
    <property type="entry name" value="Acid Proteases"/>
    <property type="match status" value="1"/>
</dbReference>
<feature type="transmembrane region" description="Helical" evidence="1">
    <location>
        <begin position="511"/>
        <end position="532"/>
    </location>
</feature>
<sequence>MKSRPLFTPTQAWVLICAAAAANGSAIQLRSSLEFKCWTADGSTTTECPLYGPDGPWQTFDLVPNYGVLDNGRWGIEPIPVFPDGDTVTELMSDKMEPYMYSVSQSIRLGADNEGSISLQSTVWGGIDSRARTTSGTGYTANIGLFPRDAEGGEIVNASIVVFDSWTYEIGSVPTRYNATVGKLGLGPVQRGHQSYVDGTRPGLLNQLKSTGAVTSEFWSLHLGSAWLRQSSSLVLGGYEQNRVLGDVAVFDMWRGIPRIALVDIFLGVEMGSSPFDGAAGSLWRLVSEDENPLGEEVRKKHRAPPGSISIIPNPSVPFISLPPSICNAIAARLPVTWRDSFGLFTWDVDDPRFKRIVDSPAYLGFVFSDWEARNHTIKIPFKLLNLTLEAPIVDAKNPTRYFPCQPMTQTREGIYQLGRAFLQGAFVGFNYEKNVVYLAQGPGPNMAQSVLRTLEVNDDMPRSNTIDSFAESWMASWTVLESDSSEGSSSGDGDADGQGQGGVLSAGAKAGAAVGAVCGLVLVVVMAGFFWRRTWRRQQAGRDQAAFSLDVRGPEEKTKATTAEAPGTEMRHELEAPLGVHELTTVLPGEGPGKV</sequence>
<accession>A0A9P9A9E7</accession>
<dbReference type="Proteomes" id="UP000770015">
    <property type="component" value="Unassembled WGS sequence"/>
</dbReference>